<reference evidence="1 2" key="1">
    <citation type="journal article" date="2019" name="Int. J. Syst. Evol. Microbiol.">
        <title>The Global Catalogue of Microorganisms (GCM) 10K type strain sequencing project: providing services to taxonomists for standard genome sequencing and annotation.</title>
        <authorList>
            <consortium name="The Broad Institute Genomics Platform"/>
            <consortium name="The Broad Institute Genome Sequencing Center for Infectious Disease"/>
            <person name="Wu L."/>
            <person name="Ma J."/>
        </authorList>
    </citation>
    <scope>NUCLEOTIDE SEQUENCE [LARGE SCALE GENOMIC DNA]</scope>
    <source>
        <strain evidence="1 2">IBRC-M 10256</strain>
    </source>
</reference>
<evidence type="ECO:0000313" key="1">
    <source>
        <dbReference type="EMBL" id="MFC3956807.1"/>
    </source>
</evidence>
<proteinExistence type="predicted"/>
<comment type="caution">
    <text evidence="1">The sequence shown here is derived from an EMBL/GenBank/DDBJ whole genome shotgun (WGS) entry which is preliminary data.</text>
</comment>
<name>A0ABD5NIN1_9EURY</name>
<keyword evidence="2" id="KW-1185">Reference proteome</keyword>
<dbReference type="RefSeq" id="WP_256532253.1">
    <property type="nucleotide sequence ID" value="NZ_CP101824.1"/>
</dbReference>
<dbReference type="AlphaFoldDB" id="A0ABD5NIN1"/>
<dbReference type="Proteomes" id="UP001595846">
    <property type="component" value="Unassembled WGS sequence"/>
</dbReference>
<organism evidence="1 2">
    <name type="scientific">Halovivax cerinus</name>
    <dbReference type="NCBI Taxonomy" id="1487865"/>
    <lineage>
        <taxon>Archaea</taxon>
        <taxon>Methanobacteriati</taxon>
        <taxon>Methanobacteriota</taxon>
        <taxon>Stenosarchaea group</taxon>
        <taxon>Halobacteria</taxon>
        <taxon>Halobacteriales</taxon>
        <taxon>Natrialbaceae</taxon>
        <taxon>Halovivax</taxon>
    </lineage>
</organism>
<accession>A0ABD5NIN1</accession>
<sequence>MTVFAAISPFDRLRRTYEFDSRCTSCGSEDASEWTVRASGRTVRYERECRSCGARDSHEVKLPA</sequence>
<evidence type="ECO:0000313" key="2">
    <source>
        <dbReference type="Proteomes" id="UP001595846"/>
    </source>
</evidence>
<dbReference type="GeneID" id="73905032"/>
<dbReference type="EMBL" id="JBHSAQ010000001">
    <property type="protein sequence ID" value="MFC3956807.1"/>
    <property type="molecule type" value="Genomic_DNA"/>
</dbReference>
<gene>
    <name evidence="1" type="ORF">ACFOUR_00275</name>
</gene>
<protein>
    <submittedName>
        <fullName evidence="1">Uncharacterized protein</fullName>
    </submittedName>
</protein>